<feature type="region of interest" description="Disordered" evidence="3">
    <location>
        <begin position="670"/>
        <end position="713"/>
    </location>
</feature>
<evidence type="ECO:0000259" key="4">
    <source>
        <dbReference type="SMART" id="SM00919"/>
    </source>
</evidence>
<dbReference type="InterPro" id="IPR046346">
    <property type="entry name" value="Aminoacid_DH-like_N_sf"/>
</dbReference>
<protein>
    <recommendedName>
        <fullName evidence="8">Malic enzyme</fullName>
    </recommendedName>
</protein>
<comment type="similarity">
    <text evidence="2">Belongs to the malic enzymes family.</text>
</comment>
<dbReference type="EMBL" id="SDRB02010601">
    <property type="protein sequence ID" value="THG05513.1"/>
    <property type="molecule type" value="Genomic_DNA"/>
</dbReference>
<evidence type="ECO:0008006" key="8">
    <source>
        <dbReference type="Google" id="ProtNLM"/>
    </source>
</evidence>
<dbReference type="InterPro" id="IPR002347">
    <property type="entry name" value="SDR_fam"/>
</dbReference>
<dbReference type="SMART" id="SM01274">
    <property type="entry name" value="malic"/>
    <property type="match status" value="1"/>
</dbReference>
<dbReference type="PANTHER" id="PTHR23406:SF73">
    <property type="entry name" value="NAD-DEPENDENT MALIC ENZYME 2, MITOCHONDRIAL"/>
    <property type="match status" value="1"/>
</dbReference>
<accession>A0A4S4DQX8</accession>
<dbReference type="Pfam" id="PF00390">
    <property type="entry name" value="malic"/>
    <property type="match status" value="1"/>
</dbReference>
<dbReference type="SMART" id="SM00919">
    <property type="entry name" value="Malic_M"/>
    <property type="match status" value="1"/>
</dbReference>
<dbReference type="InterPro" id="IPR012302">
    <property type="entry name" value="Malic_NAD-bd"/>
</dbReference>
<evidence type="ECO:0000259" key="5">
    <source>
        <dbReference type="SMART" id="SM01274"/>
    </source>
</evidence>
<dbReference type="SUPFAM" id="SSF53223">
    <property type="entry name" value="Aminoacid dehydrogenase-like, N-terminal domain"/>
    <property type="match status" value="1"/>
</dbReference>
<dbReference type="Pfam" id="PF00106">
    <property type="entry name" value="adh_short"/>
    <property type="match status" value="1"/>
</dbReference>
<feature type="domain" description="Malic enzyme NAD-binding" evidence="4">
    <location>
        <begin position="189"/>
        <end position="411"/>
    </location>
</feature>
<evidence type="ECO:0000313" key="7">
    <source>
        <dbReference type="Proteomes" id="UP000306102"/>
    </source>
</evidence>
<comment type="cofactor">
    <cofactor evidence="1">
        <name>Mg(2+)</name>
        <dbReference type="ChEBI" id="CHEBI:18420"/>
    </cofactor>
</comment>
<dbReference type="Pfam" id="PF03949">
    <property type="entry name" value="Malic_M"/>
    <property type="match status" value="2"/>
</dbReference>
<dbReference type="PANTHER" id="PTHR23406">
    <property type="entry name" value="MALIC ENZYME-RELATED"/>
    <property type="match status" value="1"/>
</dbReference>
<evidence type="ECO:0000256" key="1">
    <source>
        <dbReference type="ARBA" id="ARBA00001946"/>
    </source>
</evidence>
<evidence type="ECO:0000256" key="2">
    <source>
        <dbReference type="ARBA" id="ARBA00008785"/>
    </source>
</evidence>
<evidence type="ECO:0000256" key="3">
    <source>
        <dbReference type="SAM" id="MobiDB-lite"/>
    </source>
</evidence>
<comment type="caution">
    <text evidence="6">The sequence shown here is derived from an EMBL/GenBank/DDBJ whole genome shotgun (WGS) entry which is preliminary data.</text>
</comment>
<dbReference type="InterPro" id="IPR012301">
    <property type="entry name" value="Malic_N_dom"/>
</dbReference>
<dbReference type="Gene3D" id="3.40.50.10380">
    <property type="entry name" value="Malic enzyme, N-terminal domain"/>
    <property type="match status" value="1"/>
</dbReference>
<dbReference type="InterPro" id="IPR037062">
    <property type="entry name" value="Malic_N_dom_sf"/>
</dbReference>
<gene>
    <name evidence="6" type="ORF">TEA_023536</name>
</gene>
<sequence>MLYCCCFSLHVLADNIEDFAPIIYTPTVGLVCQNYSGLFRRSQGMYFSAKDKGEMMSMIYNWPGHQLDMIVLTDGSRILGLGDLGVQGIGIPTGKLDMYVAAAGINPQRNLLSGIFWSNEVAVSLDKYLLSSFEDLGLRQPCLEGKEYLSIVDEFMEAIHTCWPKAIVQFEDFQMKRAFERLQRYQKKGTAGVALAGLLGTVRAQDRPLTDLVNQKIVVVGAGSAGLGVFNMAAQAVSRMAGAEANPLFFLLDKDGLITTERKGVDPAAAPFAKAPWEIEGLGLREGANLVKVGTKHNNGRVYALFELGKAFVFFDKSAECTAVDAFNHAGENIVFASGSPFKNVDLVKGMEVGHVNQANQANNMYLFPGIKMGTLLSGAHLISDGMSQAASECIQDITAEVGAAIVRAVVAEELAEGRCDVGPRELRYAVVTGANRGILLEICRQLASNGVMMVLTARDEKKGIEALEKLKENGLSDLVVFHQLDVLDPSTIASLADFIQTQFGRLDILVNNAAIGAITVDTEALKASAGVGLQYLLLLLPFIQVLLPLLLLFDSPRIVNVSSTAGKLQYVSGEWDVGLPSDAENLSEDKVDEILTEFMKDFKEDQLEAKNGPTYLSAYILSKAAMNAYMRILAKTHPFSMINYVWPCYVSRAKNMPKKLVQAQAKAQGMVQDSPRHAMKQPMPTANSSSSQRPAAVAAANSQQQGHSLASPAATLKHILEGQM</sequence>
<dbReference type="STRING" id="542762.A0A4S4DQX8"/>
<evidence type="ECO:0000313" key="6">
    <source>
        <dbReference type="EMBL" id="THG05513.1"/>
    </source>
</evidence>
<name>A0A4S4DQX8_CAMSN</name>
<dbReference type="AlphaFoldDB" id="A0A4S4DQX8"/>
<dbReference type="GO" id="GO:0005739">
    <property type="term" value="C:mitochondrion"/>
    <property type="evidence" value="ECO:0007669"/>
    <property type="project" value="TreeGrafter"/>
</dbReference>
<dbReference type="GO" id="GO:0006108">
    <property type="term" value="P:malate metabolic process"/>
    <property type="evidence" value="ECO:0007669"/>
    <property type="project" value="TreeGrafter"/>
</dbReference>
<proteinExistence type="inferred from homology"/>
<dbReference type="GO" id="GO:0004471">
    <property type="term" value="F:malate dehydrogenase (decarboxylating) (NAD+) activity"/>
    <property type="evidence" value="ECO:0007669"/>
    <property type="project" value="TreeGrafter"/>
</dbReference>
<dbReference type="InterPro" id="IPR001891">
    <property type="entry name" value="Malic_OxRdtase"/>
</dbReference>
<dbReference type="InterPro" id="IPR036291">
    <property type="entry name" value="NAD(P)-bd_dom_sf"/>
</dbReference>
<dbReference type="SUPFAM" id="SSF51735">
    <property type="entry name" value="NAD(P)-binding Rossmann-fold domains"/>
    <property type="match status" value="2"/>
</dbReference>
<feature type="domain" description="Malic enzyme N-terminal" evidence="5">
    <location>
        <begin position="8"/>
        <end position="186"/>
    </location>
</feature>
<dbReference type="Gene3D" id="3.40.50.720">
    <property type="entry name" value="NAD(P)-binding Rossmann-like Domain"/>
    <property type="match status" value="3"/>
</dbReference>
<dbReference type="PRINTS" id="PR00072">
    <property type="entry name" value="MALOXRDTASE"/>
</dbReference>
<keyword evidence="7" id="KW-1185">Reference proteome</keyword>
<dbReference type="Proteomes" id="UP000306102">
    <property type="component" value="Unassembled WGS sequence"/>
</dbReference>
<dbReference type="GO" id="GO:0051287">
    <property type="term" value="F:NAD binding"/>
    <property type="evidence" value="ECO:0007669"/>
    <property type="project" value="InterPro"/>
</dbReference>
<reference evidence="6 7" key="1">
    <citation type="journal article" date="2018" name="Proc. Natl. Acad. Sci. U.S.A.">
        <title>Draft genome sequence of Camellia sinensis var. sinensis provides insights into the evolution of the tea genome and tea quality.</title>
        <authorList>
            <person name="Wei C."/>
            <person name="Yang H."/>
            <person name="Wang S."/>
            <person name="Zhao J."/>
            <person name="Liu C."/>
            <person name="Gao L."/>
            <person name="Xia E."/>
            <person name="Lu Y."/>
            <person name="Tai Y."/>
            <person name="She G."/>
            <person name="Sun J."/>
            <person name="Cao H."/>
            <person name="Tong W."/>
            <person name="Gao Q."/>
            <person name="Li Y."/>
            <person name="Deng W."/>
            <person name="Jiang X."/>
            <person name="Wang W."/>
            <person name="Chen Q."/>
            <person name="Zhang S."/>
            <person name="Li H."/>
            <person name="Wu J."/>
            <person name="Wang P."/>
            <person name="Li P."/>
            <person name="Shi C."/>
            <person name="Zheng F."/>
            <person name="Jian J."/>
            <person name="Huang B."/>
            <person name="Shan D."/>
            <person name="Shi M."/>
            <person name="Fang C."/>
            <person name="Yue Y."/>
            <person name="Li F."/>
            <person name="Li D."/>
            <person name="Wei S."/>
            <person name="Han B."/>
            <person name="Jiang C."/>
            <person name="Yin Y."/>
            <person name="Xia T."/>
            <person name="Zhang Z."/>
            <person name="Bennetzen J.L."/>
            <person name="Zhao S."/>
            <person name="Wan X."/>
        </authorList>
    </citation>
    <scope>NUCLEOTIDE SEQUENCE [LARGE SCALE GENOMIC DNA]</scope>
    <source>
        <strain evidence="7">cv. Shuchazao</strain>
        <tissue evidence="6">Leaf</tissue>
    </source>
</reference>
<organism evidence="6 7">
    <name type="scientific">Camellia sinensis var. sinensis</name>
    <name type="common">China tea</name>
    <dbReference type="NCBI Taxonomy" id="542762"/>
    <lineage>
        <taxon>Eukaryota</taxon>
        <taxon>Viridiplantae</taxon>
        <taxon>Streptophyta</taxon>
        <taxon>Embryophyta</taxon>
        <taxon>Tracheophyta</taxon>
        <taxon>Spermatophyta</taxon>
        <taxon>Magnoliopsida</taxon>
        <taxon>eudicotyledons</taxon>
        <taxon>Gunneridae</taxon>
        <taxon>Pentapetalae</taxon>
        <taxon>asterids</taxon>
        <taxon>Ericales</taxon>
        <taxon>Theaceae</taxon>
        <taxon>Camellia</taxon>
    </lineage>
</organism>
<feature type="compositionally biased region" description="Polar residues" evidence="3">
    <location>
        <begin position="685"/>
        <end position="694"/>
    </location>
</feature>